<gene>
    <name evidence="4" type="primary">barS1</name>
    <name evidence="4" type="ORF">SPSIL_018060</name>
</gene>
<keyword evidence="2 4" id="KW-0560">Oxidoreductase</keyword>
<evidence type="ECO:0000313" key="4">
    <source>
        <dbReference type="EMBL" id="XFO65666.1"/>
    </source>
</evidence>
<evidence type="ECO:0000313" key="5">
    <source>
        <dbReference type="Proteomes" id="UP000216752"/>
    </source>
</evidence>
<feature type="domain" description="Ketoreductase" evidence="3">
    <location>
        <begin position="11"/>
        <end position="189"/>
    </location>
</feature>
<dbReference type="GO" id="GO:0016491">
    <property type="term" value="F:oxidoreductase activity"/>
    <property type="evidence" value="ECO:0007669"/>
    <property type="project" value="UniProtKB-KW"/>
</dbReference>
<accession>A0ABZ3IJ05</accession>
<proteinExistence type="inferred from homology"/>
<dbReference type="PANTHER" id="PTHR24321:SF11">
    <property type="entry name" value="BLR0893 PROTEIN"/>
    <property type="match status" value="1"/>
</dbReference>
<reference evidence="4" key="1">
    <citation type="submission" date="2024-05" db="EMBL/GenBank/DDBJ databases">
        <title>Isolation and characterization of Sporomusa carbonis sp. nov., a carboxydotrophic hydrogenogen in the genus of Sporomusa isolated from a charcoal burning pile.</title>
        <authorList>
            <person name="Boeer T."/>
            <person name="Rosenbaum F."/>
            <person name="Eysell L."/>
            <person name="Mueller V."/>
            <person name="Daniel R."/>
            <person name="Poehlein A."/>
        </authorList>
    </citation>
    <scope>NUCLEOTIDE SEQUENCE [LARGE SCALE GENOMIC DNA]</scope>
    <source>
        <strain evidence="4">DSM 10669</strain>
    </source>
</reference>
<keyword evidence="5" id="KW-1185">Reference proteome</keyword>
<evidence type="ECO:0000256" key="1">
    <source>
        <dbReference type="ARBA" id="ARBA00006484"/>
    </source>
</evidence>
<dbReference type="InterPro" id="IPR020904">
    <property type="entry name" value="Sc_DH/Rdtase_CS"/>
</dbReference>
<organism evidence="4 5">
    <name type="scientific">Sporomusa silvacetica DSM 10669</name>
    <dbReference type="NCBI Taxonomy" id="1123289"/>
    <lineage>
        <taxon>Bacteria</taxon>
        <taxon>Bacillati</taxon>
        <taxon>Bacillota</taxon>
        <taxon>Negativicutes</taxon>
        <taxon>Selenomonadales</taxon>
        <taxon>Sporomusaceae</taxon>
        <taxon>Sporomusa</taxon>
    </lineage>
</organism>
<dbReference type="Gene3D" id="3.40.50.720">
    <property type="entry name" value="NAD(P)-binding Rossmann-like Domain"/>
    <property type="match status" value="1"/>
</dbReference>
<name>A0ABZ3IJ05_9FIRM</name>
<dbReference type="EMBL" id="CP155573">
    <property type="protein sequence ID" value="XFO65666.1"/>
    <property type="molecule type" value="Genomic_DNA"/>
</dbReference>
<dbReference type="PRINTS" id="PR00081">
    <property type="entry name" value="GDHRDH"/>
</dbReference>
<comment type="similarity">
    <text evidence="1">Belongs to the short-chain dehydrogenases/reductases (SDR) family.</text>
</comment>
<dbReference type="SUPFAM" id="SSF51735">
    <property type="entry name" value="NAD(P)-binding Rossmann-fold domains"/>
    <property type="match status" value="1"/>
</dbReference>
<dbReference type="PRINTS" id="PR00080">
    <property type="entry name" value="SDRFAMILY"/>
</dbReference>
<dbReference type="InterPro" id="IPR002347">
    <property type="entry name" value="SDR_fam"/>
</dbReference>
<dbReference type="InterPro" id="IPR036291">
    <property type="entry name" value="NAD(P)-bd_dom_sf"/>
</dbReference>
<dbReference type="PROSITE" id="PS00061">
    <property type="entry name" value="ADH_SHORT"/>
    <property type="match status" value="1"/>
</dbReference>
<dbReference type="CDD" id="cd05233">
    <property type="entry name" value="SDR_c"/>
    <property type="match status" value="1"/>
</dbReference>
<protein>
    <submittedName>
        <fullName evidence="4">A-factor type gamma-butyrolactone 1'-reductase (1S-forming)</fullName>
        <ecNumber evidence="4">1.1.1.413</ecNumber>
    </submittedName>
</protein>
<dbReference type="SMART" id="SM00822">
    <property type="entry name" value="PKS_KR"/>
    <property type="match status" value="1"/>
</dbReference>
<dbReference type="PANTHER" id="PTHR24321">
    <property type="entry name" value="DEHYDROGENASES, SHORT CHAIN"/>
    <property type="match status" value="1"/>
</dbReference>
<dbReference type="Proteomes" id="UP000216752">
    <property type="component" value="Chromosome"/>
</dbReference>
<dbReference type="EC" id="1.1.1.413" evidence="4"/>
<evidence type="ECO:0000259" key="3">
    <source>
        <dbReference type="SMART" id="SM00822"/>
    </source>
</evidence>
<dbReference type="InterPro" id="IPR057326">
    <property type="entry name" value="KR_dom"/>
</dbReference>
<sequence length="253" mass="26420">MSQQLLDFTGKVVLITGGRSGIGQATAVAFARQGAKVVIAGRSNADETLARIKDAGGEAIFVQGDVSIAADVQRFVNTTVEKYGRLDVAFNNSGLLPVTADLVDQTEEDYDKIMNVDLKGLFLCLKYEIAEMLKQGGGAIINCGSVASLIADPGMSPYVAAKHGVAGFTKAAGIEYAKKNIRVNAIAPGLTGTEMTSGWLSDPAMCELVKTFNAANRIASPEEMAGVVLFLASPLASFITGAIYPVDAGQTAH</sequence>
<evidence type="ECO:0000256" key="2">
    <source>
        <dbReference type="ARBA" id="ARBA00023002"/>
    </source>
</evidence>
<dbReference type="Pfam" id="PF13561">
    <property type="entry name" value="adh_short_C2"/>
    <property type="match status" value="1"/>
</dbReference>
<dbReference type="RefSeq" id="WP_094605033.1">
    <property type="nucleotide sequence ID" value="NZ_CP155573.1"/>
</dbReference>